<organism evidence="2 3">
    <name type="scientific">Ophiocordyceps camponoti-rufipedis</name>
    <dbReference type="NCBI Taxonomy" id="2004952"/>
    <lineage>
        <taxon>Eukaryota</taxon>
        <taxon>Fungi</taxon>
        <taxon>Dikarya</taxon>
        <taxon>Ascomycota</taxon>
        <taxon>Pezizomycotina</taxon>
        <taxon>Sordariomycetes</taxon>
        <taxon>Hypocreomycetidae</taxon>
        <taxon>Hypocreales</taxon>
        <taxon>Ophiocordycipitaceae</taxon>
        <taxon>Ophiocordyceps</taxon>
    </lineage>
</organism>
<gene>
    <name evidence="2" type="ORF">CDD80_4322</name>
</gene>
<keyword evidence="3" id="KW-1185">Reference proteome</keyword>
<feature type="signal peptide" evidence="1">
    <location>
        <begin position="1"/>
        <end position="18"/>
    </location>
</feature>
<sequence>MRLLLKVFFTAWTSASMALGFAVPGGYERLMFYSAYLIDCAINGNAPTTIAPGCARFYTLPKPCDLNQFINYISQHRSNPVTKVTEVKFPGHPPLETADKIASMKLAGAVRPGVVIDKARNQPYHVVLEQVGIFIAKRIAAEEASRELRAMAHRAMQHVLSCRKAATVEAIVRDLDPGSDLETTKVVLKKEPLYASAVVTEAIDMVETSKQAGISTEELREALKSQNTFFNILSEIVALPESKSPGKERFKINPYGQHQHQLPILRYKKLLTTPSADVLLSAQQDANLPRQCQIVDIEETISIQQGPDALTEDGLIDLLREAGIKALKKYAIKMVPAYQSDAEVKTINVPETLAALGIKPAELKQVVSRHFKGGHRANIKALEQSLLTADIHLDPLAACQAVRRKRESGGCAQSVEFIWTEDLIQGQPVEDDEILGDEDETMSDAAPEEESLSLRRAIENANRLKEAARASPWLANSLSTVAIGMSSLLGGATVTALAVNAGSPAAAGAGAGAGAAIGAGVGGGTDTSATIADAVLSSSTTPLLLTRPVVRRQVSIEEAAEVIREVLSPKRVQQILRKWAPTRFPLLATRRRRRSVGGGDEWLVRALRPAVERALLAVLKGAVEEAGREMALGVS</sequence>
<proteinExistence type="predicted"/>
<dbReference type="OrthoDB" id="4918265at2759"/>
<protein>
    <submittedName>
        <fullName evidence="2">Uncharacterized protein</fullName>
    </submittedName>
</protein>
<reference evidence="2 3" key="1">
    <citation type="submission" date="2017-06" db="EMBL/GenBank/DDBJ databases">
        <title>Ant-infecting Ophiocordyceps genomes reveal a high diversity of potential behavioral manipulation genes and a possible major role for enterotoxins.</title>
        <authorList>
            <person name="De Bekker C."/>
            <person name="Evans H.C."/>
            <person name="Brachmann A."/>
            <person name="Hughes D.P."/>
        </authorList>
    </citation>
    <scope>NUCLEOTIDE SEQUENCE [LARGE SCALE GENOMIC DNA]</scope>
    <source>
        <strain evidence="2 3">Map16</strain>
    </source>
</reference>
<dbReference type="Proteomes" id="UP000226431">
    <property type="component" value="Unassembled WGS sequence"/>
</dbReference>
<dbReference type="STRING" id="2004952.A0A2C5YSE3"/>
<feature type="chain" id="PRO_5012360979" evidence="1">
    <location>
        <begin position="19"/>
        <end position="635"/>
    </location>
</feature>
<accession>A0A2C5YSE3</accession>
<dbReference type="AlphaFoldDB" id="A0A2C5YSE3"/>
<evidence type="ECO:0000313" key="2">
    <source>
        <dbReference type="EMBL" id="PHH81018.1"/>
    </source>
</evidence>
<evidence type="ECO:0000256" key="1">
    <source>
        <dbReference type="SAM" id="SignalP"/>
    </source>
</evidence>
<evidence type="ECO:0000313" key="3">
    <source>
        <dbReference type="Proteomes" id="UP000226431"/>
    </source>
</evidence>
<keyword evidence="1" id="KW-0732">Signal</keyword>
<name>A0A2C5YSE3_9HYPO</name>
<comment type="caution">
    <text evidence="2">The sequence shown here is derived from an EMBL/GenBank/DDBJ whole genome shotgun (WGS) entry which is preliminary data.</text>
</comment>
<dbReference type="EMBL" id="NJES01000004">
    <property type="protein sequence ID" value="PHH81018.1"/>
    <property type="molecule type" value="Genomic_DNA"/>
</dbReference>